<feature type="domain" description="Amino acid permease/ SLC12A" evidence="6">
    <location>
        <begin position="3"/>
        <end position="58"/>
    </location>
</feature>
<evidence type="ECO:0000313" key="7">
    <source>
        <dbReference type="EMBL" id="USS90383.1"/>
    </source>
</evidence>
<keyword evidence="4 5" id="KW-0472">Membrane</keyword>
<keyword evidence="3 5" id="KW-1133">Transmembrane helix</keyword>
<sequence length="59" mass="6710">MSAAVLLNVFIPKGVFVFIASISTTLFLFMWSLIILAQMKYRKEVDVAGQENQLIFKMP</sequence>
<organism evidence="7 8">
    <name type="scientific">Fructilactobacillus carniphilus</name>
    <dbReference type="NCBI Taxonomy" id="2940297"/>
    <lineage>
        <taxon>Bacteria</taxon>
        <taxon>Bacillati</taxon>
        <taxon>Bacillota</taxon>
        <taxon>Bacilli</taxon>
        <taxon>Lactobacillales</taxon>
        <taxon>Lactobacillaceae</taxon>
        <taxon>Fructilactobacillus</taxon>
    </lineage>
</organism>
<dbReference type="EMBL" id="CP097121">
    <property type="protein sequence ID" value="USS90383.1"/>
    <property type="molecule type" value="Genomic_DNA"/>
</dbReference>
<comment type="subcellular location">
    <subcellularLocation>
        <location evidence="1">Membrane</location>
        <topology evidence="1">Multi-pass membrane protein</topology>
    </subcellularLocation>
</comment>
<evidence type="ECO:0000313" key="8">
    <source>
        <dbReference type="Proteomes" id="UP001056164"/>
    </source>
</evidence>
<dbReference type="InterPro" id="IPR004841">
    <property type="entry name" value="AA-permease/SLC12A_dom"/>
</dbReference>
<protein>
    <recommendedName>
        <fullName evidence="6">Amino acid permease/ SLC12A domain-containing protein</fullName>
    </recommendedName>
</protein>
<proteinExistence type="predicted"/>
<reference evidence="7" key="1">
    <citation type="submission" date="2022-05" db="EMBL/GenBank/DDBJ databases">
        <authorList>
            <person name="Oliphant S.A."/>
            <person name="Watson-Haigh N.S."/>
            <person name="Sumby K.M."/>
            <person name="Gardner J.M."/>
            <person name="Jiranek V."/>
        </authorList>
    </citation>
    <scope>NUCLEOTIDE SEQUENCE</scope>
    <source>
        <strain evidence="7">KI4_A6</strain>
    </source>
</reference>
<keyword evidence="8" id="KW-1185">Reference proteome</keyword>
<accession>A0ABY5BWN9</accession>
<evidence type="ECO:0000256" key="2">
    <source>
        <dbReference type="ARBA" id="ARBA00022692"/>
    </source>
</evidence>
<gene>
    <name evidence="7" type="ORF">M3M37_05950</name>
</gene>
<name>A0ABY5BWN9_9LACO</name>
<feature type="transmembrane region" description="Helical" evidence="5">
    <location>
        <begin position="15"/>
        <end position="36"/>
    </location>
</feature>
<evidence type="ECO:0000256" key="4">
    <source>
        <dbReference type="ARBA" id="ARBA00023136"/>
    </source>
</evidence>
<evidence type="ECO:0000256" key="1">
    <source>
        <dbReference type="ARBA" id="ARBA00004141"/>
    </source>
</evidence>
<dbReference type="Proteomes" id="UP001056164">
    <property type="component" value="Chromosome"/>
</dbReference>
<evidence type="ECO:0000256" key="5">
    <source>
        <dbReference type="SAM" id="Phobius"/>
    </source>
</evidence>
<dbReference type="Pfam" id="PF00324">
    <property type="entry name" value="AA_permease"/>
    <property type="match status" value="1"/>
</dbReference>
<keyword evidence="2 5" id="KW-0812">Transmembrane</keyword>
<dbReference type="RefSeq" id="WP_252794904.1">
    <property type="nucleotide sequence ID" value="NZ_CP097121.1"/>
</dbReference>
<evidence type="ECO:0000256" key="3">
    <source>
        <dbReference type="ARBA" id="ARBA00022989"/>
    </source>
</evidence>
<evidence type="ECO:0000259" key="6">
    <source>
        <dbReference type="Pfam" id="PF00324"/>
    </source>
</evidence>